<dbReference type="Proteomes" id="UP000275772">
    <property type="component" value="Unassembled WGS sequence"/>
</dbReference>
<dbReference type="VEuPathDB" id="FungiDB:BLGHR1_16572"/>
<evidence type="ECO:0000259" key="10">
    <source>
        <dbReference type="SMART" id="SM00717"/>
    </source>
</evidence>
<dbReference type="EMBL" id="UNSH01000086">
    <property type="protein sequence ID" value="SZF05769.1"/>
    <property type="molecule type" value="Genomic_DNA"/>
</dbReference>
<sequence>MASHDVRDMLEISGDQQRPSKKLKNSGVKSTLKGLAREVQSLGGDNPISIVPETSLFKKRRFGIRKPAAKWGLKPFKNTARNDQSLILRHWKKVDENPHKYDGEYDSQPSLSIDDSQIEDSTFVKFNVKPKIPKYDGNIYDLKLQHPDWTKQETDYLFSLVDDYDLRWPIIWDRYAYEPPSAETSQENCSDTPKPTTRTMEDLKDRYYKVASEMMEVSMDKMCMSTFEFNLLSAMQKFNKSQETARKKYAEATFYRTKEEAGEEENLLLELNRILARSEKLGYERQELYSRLDAPPTTIPIGAYTSSQGLQQLLTTLVQADKVKRGKTFSGSNLSIPGSNASNQPGNHGELRKESAAREPASATSASNKKISQGVPDRRHLSPEDEILFGVRHFDRITNTGPAFRHDKIMKPVISKSSAQQAKINNILTELRIPSRLLMPTYRVGEAFESLQHSISLLLEQKKIADKLQGEICFLKALKEERAKSASSDKPQFPELEFGEGPSKENKSIESHDMIVDESRDEEKEESPASSTNMDSPRRRSTSVTSNHSVKRRKR</sequence>
<dbReference type="InterPro" id="IPR032563">
    <property type="entry name" value="DAMP1_SANT-like"/>
</dbReference>
<feature type="compositionally biased region" description="Polar residues" evidence="9">
    <location>
        <begin position="329"/>
        <end position="346"/>
    </location>
</feature>
<evidence type="ECO:0000256" key="6">
    <source>
        <dbReference type="ARBA" id="ARBA00023163"/>
    </source>
</evidence>
<evidence type="ECO:0000256" key="4">
    <source>
        <dbReference type="ARBA" id="ARBA00022853"/>
    </source>
</evidence>
<evidence type="ECO:0000256" key="3">
    <source>
        <dbReference type="ARBA" id="ARBA00019132"/>
    </source>
</evidence>
<evidence type="ECO:0000256" key="9">
    <source>
        <dbReference type="SAM" id="MobiDB-lite"/>
    </source>
</evidence>
<gene>
    <name evidence="11" type="ORF">BLGHR1_16572</name>
</gene>
<protein>
    <recommendedName>
        <fullName evidence="3">SWR1-complex protein 4</fullName>
    </recommendedName>
</protein>
<proteinExistence type="inferred from homology"/>
<feature type="compositionally biased region" description="Polar residues" evidence="9">
    <location>
        <begin position="362"/>
        <end position="371"/>
    </location>
</feature>
<dbReference type="Pfam" id="PF16282">
    <property type="entry name" value="SANT_DAMP1_like"/>
    <property type="match status" value="1"/>
</dbReference>
<evidence type="ECO:0000256" key="1">
    <source>
        <dbReference type="ARBA" id="ARBA00004123"/>
    </source>
</evidence>
<dbReference type="GO" id="GO:0003714">
    <property type="term" value="F:transcription corepressor activity"/>
    <property type="evidence" value="ECO:0007669"/>
    <property type="project" value="TreeGrafter"/>
</dbReference>
<evidence type="ECO:0000313" key="11">
    <source>
        <dbReference type="EMBL" id="SZF05769.1"/>
    </source>
</evidence>
<comment type="function">
    <text evidence="8">Component of the SWR1 complex which mediates the ATP-dependent exchange of histone H2A for the H2A variant HZT1 leading to transcriptional regulation of selected genes by chromatin remodeling. Component of the NuA4 histone acetyltransferase complex which is involved in transcriptional activation of selected genes principally by acetylation of nucleosomal histone H4 and H2A. The NuA4 complex is also involved in DNA repair.</text>
</comment>
<feature type="compositionally biased region" description="Basic and acidic residues" evidence="9">
    <location>
        <begin position="502"/>
        <end position="522"/>
    </location>
</feature>
<feature type="region of interest" description="Disordered" evidence="9">
    <location>
        <begin position="1"/>
        <end position="29"/>
    </location>
</feature>
<evidence type="ECO:0000256" key="7">
    <source>
        <dbReference type="ARBA" id="ARBA00023242"/>
    </source>
</evidence>
<reference evidence="11 12" key="1">
    <citation type="submission" date="2017-11" db="EMBL/GenBank/DDBJ databases">
        <authorList>
            <person name="Kracher B."/>
        </authorList>
    </citation>
    <scope>NUCLEOTIDE SEQUENCE [LARGE SCALE GENOMIC DNA]</scope>
    <source>
        <strain evidence="11 12">RACE1</strain>
    </source>
</reference>
<dbReference type="InterPro" id="IPR027109">
    <property type="entry name" value="Swc4/Dmap1"/>
</dbReference>
<dbReference type="InterPro" id="IPR001005">
    <property type="entry name" value="SANT/Myb"/>
</dbReference>
<feature type="region of interest" description="Disordered" evidence="9">
    <location>
        <begin position="484"/>
        <end position="555"/>
    </location>
</feature>
<keyword evidence="4" id="KW-0156">Chromatin regulator</keyword>
<dbReference type="SMART" id="SM00717">
    <property type="entry name" value="SANT"/>
    <property type="match status" value="1"/>
</dbReference>
<dbReference type="GO" id="GO:0000122">
    <property type="term" value="P:negative regulation of transcription by RNA polymerase II"/>
    <property type="evidence" value="ECO:0007669"/>
    <property type="project" value="TreeGrafter"/>
</dbReference>
<feature type="compositionally biased region" description="Basic and acidic residues" evidence="9">
    <location>
        <begin position="1"/>
        <end position="10"/>
    </location>
</feature>
<name>A0A383V1A0_BLUHO</name>
<feature type="region of interest" description="Disordered" evidence="9">
    <location>
        <begin position="328"/>
        <end position="379"/>
    </location>
</feature>
<comment type="subcellular location">
    <subcellularLocation>
        <location evidence="1">Nucleus</location>
    </subcellularLocation>
</comment>
<dbReference type="PANTHER" id="PTHR12855">
    <property type="entry name" value="DNA METHYLTRANSFERASE 1-ASSOCIATED PROTEIN 1 FAMILY MEMBER"/>
    <property type="match status" value="1"/>
</dbReference>
<dbReference type="GO" id="GO:0035267">
    <property type="term" value="C:NuA4 histone acetyltransferase complex"/>
    <property type="evidence" value="ECO:0007669"/>
    <property type="project" value="InterPro"/>
</dbReference>
<evidence type="ECO:0000313" key="12">
    <source>
        <dbReference type="Proteomes" id="UP000275772"/>
    </source>
</evidence>
<keyword evidence="6" id="KW-0804">Transcription</keyword>
<dbReference type="Gene3D" id="1.10.10.60">
    <property type="entry name" value="Homeodomain-like"/>
    <property type="match status" value="1"/>
</dbReference>
<dbReference type="AlphaFoldDB" id="A0A383V1A0"/>
<comment type="similarity">
    <text evidence="2">Belongs to the SWC4 family.</text>
</comment>
<dbReference type="PANTHER" id="PTHR12855:SF10">
    <property type="entry name" value="DNA METHYLTRANSFERASE 1-ASSOCIATED PROTEIN 1"/>
    <property type="match status" value="1"/>
</dbReference>
<organism evidence="11 12">
    <name type="scientific">Blumeria hordei</name>
    <name type="common">Barley powdery mildew</name>
    <name type="synonym">Blumeria graminis f. sp. hordei</name>
    <dbReference type="NCBI Taxonomy" id="2867405"/>
    <lineage>
        <taxon>Eukaryota</taxon>
        <taxon>Fungi</taxon>
        <taxon>Dikarya</taxon>
        <taxon>Ascomycota</taxon>
        <taxon>Pezizomycotina</taxon>
        <taxon>Leotiomycetes</taxon>
        <taxon>Erysiphales</taxon>
        <taxon>Erysiphaceae</taxon>
        <taxon>Blumeria</taxon>
    </lineage>
</organism>
<dbReference type="GO" id="GO:0000812">
    <property type="term" value="C:Swr1 complex"/>
    <property type="evidence" value="ECO:0007669"/>
    <property type="project" value="TreeGrafter"/>
</dbReference>
<accession>A0A383V1A0</accession>
<evidence type="ECO:0000256" key="2">
    <source>
        <dbReference type="ARBA" id="ARBA00006918"/>
    </source>
</evidence>
<evidence type="ECO:0000256" key="8">
    <source>
        <dbReference type="ARBA" id="ARBA00025264"/>
    </source>
</evidence>
<keyword evidence="5" id="KW-0805">Transcription regulation</keyword>
<dbReference type="GO" id="GO:0006281">
    <property type="term" value="P:DNA repair"/>
    <property type="evidence" value="ECO:0007669"/>
    <property type="project" value="InterPro"/>
</dbReference>
<keyword evidence="7" id="KW-0539">Nucleus</keyword>
<dbReference type="GO" id="GO:0006338">
    <property type="term" value="P:chromatin remodeling"/>
    <property type="evidence" value="ECO:0007669"/>
    <property type="project" value="InterPro"/>
</dbReference>
<evidence type="ECO:0000256" key="5">
    <source>
        <dbReference type="ARBA" id="ARBA00023015"/>
    </source>
</evidence>
<feature type="domain" description="Myb-like" evidence="10">
    <location>
        <begin position="145"/>
        <end position="213"/>
    </location>
</feature>